<proteinExistence type="predicted"/>
<keyword evidence="1" id="KW-0645">Protease</keyword>
<dbReference type="EMBL" id="BK016018">
    <property type="protein sequence ID" value="DAF89955.1"/>
    <property type="molecule type" value="Genomic_DNA"/>
</dbReference>
<accession>A0A8S5U670</accession>
<name>A0A8S5U670_9CAUD</name>
<dbReference type="GO" id="GO:0008237">
    <property type="term" value="F:metallopeptidase activity"/>
    <property type="evidence" value="ECO:0007669"/>
    <property type="project" value="UniProtKB-KW"/>
</dbReference>
<sequence>MFIESSERFYEVYLWDDEIALQKYLDDKKGGKTLGLTCNEPREALRSKNKIGEIHFASGCWNMNIVAHECLHATFNIMRLLGLDYAQVENEERICYFHGELTQGVYRWLSSQE</sequence>
<protein>
    <submittedName>
        <fullName evidence="1">Metalloprotease</fullName>
    </submittedName>
</protein>
<organism evidence="1">
    <name type="scientific">Siphoviridae sp. ctwHj1</name>
    <dbReference type="NCBI Taxonomy" id="2825727"/>
    <lineage>
        <taxon>Viruses</taxon>
        <taxon>Duplodnaviria</taxon>
        <taxon>Heunggongvirae</taxon>
        <taxon>Uroviricota</taxon>
        <taxon>Caudoviricetes</taxon>
    </lineage>
</organism>
<evidence type="ECO:0000313" key="1">
    <source>
        <dbReference type="EMBL" id="DAF89955.1"/>
    </source>
</evidence>
<keyword evidence="1" id="KW-0482">Metalloprotease</keyword>
<reference evidence="1" key="1">
    <citation type="journal article" date="2021" name="Proc. Natl. Acad. Sci. U.S.A.">
        <title>A Catalog of Tens of Thousands of Viruses from Human Metagenomes Reveals Hidden Associations with Chronic Diseases.</title>
        <authorList>
            <person name="Tisza M.J."/>
            <person name="Buck C.B."/>
        </authorList>
    </citation>
    <scope>NUCLEOTIDE SEQUENCE</scope>
    <source>
        <strain evidence="1">CtwHj1</strain>
    </source>
</reference>
<keyword evidence="1" id="KW-0378">Hydrolase</keyword>